<proteinExistence type="predicted"/>
<name>A0ABY4TCP1_9ACTN</name>
<evidence type="ECO:0000313" key="2">
    <source>
        <dbReference type="Proteomes" id="UP001056383"/>
    </source>
</evidence>
<sequence>EDLPVNYMGSECVVLDMGIGHPACSPRISRRVTASASRVGRDMAHVTGIFDLFALRMKI</sequence>
<feature type="non-terminal residue" evidence="1">
    <location>
        <position position="1"/>
    </location>
</feature>
<dbReference type="EMBL" id="CP095474">
    <property type="protein sequence ID" value="URN16714.1"/>
    <property type="molecule type" value="Genomic_DNA"/>
</dbReference>
<keyword evidence="2" id="KW-1185">Reference proteome</keyword>
<protein>
    <submittedName>
        <fullName evidence="1">Uncharacterized protein</fullName>
    </submittedName>
</protein>
<accession>A0ABY4TCP1</accession>
<dbReference type="Proteomes" id="UP001056383">
    <property type="component" value="Chromosome"/>
</dbReference>
<gene>
    <name evidence="1" type="ORF">MW084_13010</name>
</gene>
<evidence type="ECO:0000313" key="1">
    <source>
        <dbReference type="EMBL" id="URN16714.1"/>
    </source>
</evidence>
<dbReference type="RefSeq" id="WP_275563601.1">
    <property type="nucleotide sequence ID" value="NZ_CP095474.1"/>
</dbReference>
<reference evidence="1" key="1">
    <citation type="submission" date="2022-04" db="EMBL/GenBank/DDBJ databases">
        <title>Systematic whole-genome sequencing reveals an unexpected diversity among actinomycetoma pathogens and provides insights into their antibacterial susceptibilities.</title>
        <authorList>
            <person name="Watson A.K."/>
            <person name="Kepplinger B."/>
            <person name="Bakhiet S.M."/>
            <person name="Mhmoud N.A."/>
            <person name="Chapman J."/>
            <person name="Allenby N."/>
            <person name="Mickiewicz K."/>
            <person name="Goodfellow M."/>
            <person name="Fahal A.H."/>
            <person name="Errington J."/>
        </authorList>
    </citation>
    <scope>NUCLEOTIDE SEQUENCE</scope>
    <source>
        <strain evidence="1">SD 504</strain>
    </source>
</reference>
<organism evidence="1 2">
    <name type="scientific">Streptomyces sudanensis</name>
    <dbReference type="NCBI Taxonomy" id="436397"/>
    <lineage>
        <taxon>Bacteria</taxon>
        <taxon>Bacillati</taxon>
        <taxon>Actinomycetota</taxon>
        <taxon>Actinomycetes</taxon>
        <taxon>Kitasatosporales</taxon>
        <taxon>Streptomycetaceae</taxon>
        <taxon>Streptomyces</taxon>
    </lineage>
</organism>